<evidence type="ECO:0000256" key="2">
    <source>
        <dbReference type="ARBA" id="ARBA00012652"/>
    </source>
</evidence>
<feature type="domain" description="Alpha-L-rhamnosidase concanavalin-like" evidence="3">
    <location>
        <begin position="221"/>
        <end position="305"/>
    </location>
</feature>
<dbReference type="PANTHER" id="PTHR33307:SF6">
    <property type="entry name" value="ALPHA-RHAMNOSIDASE (EUROFUNG)-RELATED"/>
    <property type="match status" value="1"/>
</dbReference>
<dbReference type="Pfam" id="PF08531">
    <property type="entry name" value="Bac_rhamnosid_N"/>
    <property type="match status" value="1"/>
</dbReference>
<comment type="catalytic activity">
    <reaction evidence="1">
        <text>Hydrolysis of terminal non-reducing alpha-L-rhamnose residues in alpha-L-rhamnosides.</text>
        <dbReference type="EC" id="3.2.1.40"/>
    </reaction>
</comment>
<protein>
    <recommendedName>
        <fullName evidence="2">alpha-L-rhamnosidase</fullName>
        <ecNumber evidence="2">3.2.1.40</ecNumber>
    </recommendedName>
</protein>
<name>A0A9D1FQ78_9FIRM</name>
<dbReference type="Proteomes" id="UP000824002">
    <property type="component" value="Unassembled WGS sequence"/>
</dbReference>
<sequence length="705" mass="79013">MKNRHWIQGGFCCESPLFRREFWAEGVKSARLEICGLGFFRLYVNGKRVGDEEFLPAWTNFSSLLGCRAAYPVWEERANYRTHYLVYDLTPYLREGENVLGVQLGNGFYHQTRRRAEGDFIYGFPKLRYELTLTHRDGTEIFLESGPDTLWAESEILENNLYFGETHDLRKLRPHWAEPGPRGEGWQKSNPCHAPETELVEQTCPADRVVREISPVFCGEKDGVKIYDCGENITGWVNVRCRGRAGEAVTVRHSEELSPEGDLDFDSCGGKEQIQEDRYFCGEEPLTAHPKFCWHGFRYFAVQGPGESVSVSVVHTDLAVTSGFRCANPALNWLYEAYVRSQLGNIHGCVPSDCPHRERLGYTGDGQITARCVMLTLDAKKMYDKWMEDILDSQGAETGHIPHTAPFYGGGGGPGGWGGAIFQVPMAYYEAYGDVSLLRRAYPAILRWLDYMDAHSEKGLIVREEEGGWCLGDWCPPPGMEHPKIPPEFVNTYYYIKGLGAAIQAAALLGEPEPPKAAMRLENSEKAFVNAFYDPDTGSFCGGENGADAFALDLGLGDGRTRRNLAERYRKSGRLDTGIFGTDILLDVLFRQGEGELAYELMTRKTEASFANMMEQGATTLWETWDGGASHNHPMFGGAVRQLFTQVLGIRQQPGTAGYADYRIEPADIPGLSWAEGWITAPGGRIYVRWKRNADGSISIFEQPE</sequence>
<gene>
    <name evidence="6" type="ORF">IAB51_12295</name>
</gene>
<organism evidence="6 7">
    <name type="scientific">Candidatus Merdivicinus excrementipullorum</name>
    <dbReference type="NCBI Taxonomy" id="2840867"/>
    <lineage>
        <taxon>Bacteria</taxon>
        <taxon>Bacillati</taxon>
        <taxon>Bacillota</taxon>
        <taxon>Clostridia</taxon>
        <taxon>Eubacteriales</taxon>
        <taxon>Oscillospiraceae</taxon>
        <taxon>Oscillospiraceae incertae sedis</taxon>
        <taxon>Candidatus Merdivicinus</taxon>
    </lineage>
</organism>
<dbReference type="SUPFAM" id="SSF48208">
    <property type="entry name" value="Six-hairpin glycosidases"/>
    <property type="match status" value="1"/>
</dbReference>
<reference evidence="6" key="2">
    <citation type="journal article" date="2021" name="PeerJ">
        <title>Extensive microbial diversity within the chicken gut microbiome revealed by metagenomics and culture.</title>
        <authorList>
            <person name="Gilroy R."/>
            <person name="Ravi A."/>
            <person name="Getino M."/>
            <person name="Pursley I."/>
            <person name="Horton D.L."/>
            <person name="Alikhan N.F."/>
            <person name="Baker D."/>
            <person name="Gharbi K."/>
            <person name="Hall N."/>
            <person name="Watson M."/>
            <person name="Adriaenssens E.M."/>
            <person name="Foster-Nyarko E."/>
            <person name="Jarju S."/>
            <person name="Secka A."/>
            <person name="Antonio M."/>
            <person name="Oren A."/>
            <person name="Chaudhuri R.R."/>
            <person name="La Ragione R."/>
            <person name="Hildebrand F."/>
            <person name="Pallen M.J."/>
        </authorList>
    </citation>
    <scope>NUCLEOTIDE SEQUENCE</scope>
    <source>
        <strain evidence="6">CHK199-13235</strain>
    </source>
</reference>
<evidence type="ECO:0000313" key="7">
    <source>
        <dbReference type="Proteomes" id="UP000824002"/>
    </source>
</evidence>
<dbReference type="InterPro" id="IPR012341">
    <property type="entry name" value="6hp_glycosidase-like_sf"/>
</dbReference>
<comment type="caution">
    <text evidence="6">The sequence shown here is derived from an EMBL/GenBank/DDBJ whole genome shotgun (WGS) entry which is preliminary data.</text>
</comment>
<dbReference type="Pfam" id="PF17389">
    <property type="entry name" value="Bac_rhamnosid6H"/>
    <property type="match status" value="1"/>
</dbReference>
<evidence type="ECO:0000259" key="4">
    <source>
        <dbReference type="Pfam" id="PF08531"/>
    </source>
</evidence>
<proteinExistence type="predicted"/>
<evidence type="ECO:0000256" key="1">
    <source>
        <dbReference type="ARBA" id="ARBA00001445"/>
    </source>
</evidence>
<dbReference type="InterPro" id="IPR013737">
    <property type="entry name" value="Bac_rhamnosid_N"/>
</dbReference>
<dbReference type="InterPro" id="IPR008902">
    <property type="entry name" value="Rhamnosid_concanavalin"/>
</dbReference>
<dbReference type="AlphaFoldDB" id="A0A9D1FQ78"/>
<keyword evidence="6" id="KW-0378">Hydrolase</keyword>
<feature type="domain" description="Alpha-L-rhamnosidase six-hairpin glycosidase" evidence="5">
    <location>
        <begin position="321"/>
        <end position="645"/>
    </location>
</feature>
<dbReference type="GO" id="GO:0005975">
    <property type="term" value="P:carbohydrate metabolic process"/>
    <property type="evidence" value="ECO:0007669"/>
    <property type="project" value="InterPro"/>
</dbReference>
<dbReference type="InterPro" id="IPR035396">
    <property type="entry name" value="Bac_rhamnosid6H"/>
</dbReference>
<dbReference type="EC" id="3.2.1.40" evidence="2"/>
<dbReference type="Pfam" id="PF05592">
    <property type="entry name" value="Bac_rhamnosid"/>
    <property type="match status" value="1"/>
</dbReference>
<evidence type="ECO:0000259" key="3">
    <source>
        <dbReference type="Pfam" id="PF05592"/>
    </source>
</evidence>
<feature type="domain" description="Bacterial alpha-L-rhamnosidase N-terminal" evidence="4">
    <location>
        <begin position="27"/>
        <end position="210"/>
    </location>
</feature>
<accession>A0A9D1FQ78</accession>
<dbReference type="EMBL" id="DVJP01000079">
    <property type="protein sequence ID" value="HIS77568.1"/>
    <property type="molecule type" value="Genomic_DNA"/>
</dbReference>
<dbReference type="Gene3D" id="1.50.10.10">
    <property type="match status" value="1"/>
</dbReference>
<dbReference type="Gene3D" id="2.60.120.260">
    <property type="entry name" value="Galactose-binding domain-like"/>
    <property type="match status" value="2"/>
</dbReference>
<evidence type="ECO:0000259" key="5">
    <source>
        <dbReference type="Pfam" id="PF17389"/>
    </source>
</evidence>
<dbReference type="GO" id="GO:0030596">
    <property type="term" value="F:alpha-L-rhamnosidase activity"/>
    <property type="evidence" value="ECO:0007669"/>
    <property type="project" value="UniProtKB-EC"/>
</dbReference>
<dbReference type="Gene3D" id="2.60.420.10">
    <property type="entry name" value="Maltose phosphorylase, domain 3"/>
    <property type="match status" value="1"/>
</dbReference>
<dbReference type="InterPro" id="IPR016007">
    <property type="entry name" value="Alpha_rhamnosid"/>
</dbReference>
<evidence type="ECO:0000313" key="6">
    <source>
        <dbReference type="EMBL" id="HIS77568.1"/>
    </source>
</evidence>
<dbReference type="InterPro" id="IPR008928">
    <property type="entry name" value="6-hairpin_glycosidase_sf"/>
</dbReference>
<dbReference type="PANTHER" id="PTHR33307">
    <property type="entry name" value="ALPHA-RHAMNOSIDASE (EUROFUNG)"/>
    <property type="match status" value="1"/>
</dbReference>
<reference evidence="6" key="1">
    <citation type="submission" date="2020-10" db="EMBL/GenBank/DDBJ databases">
        <authorList>
            <person name="Gilroy R."/>
        </authorList>
    </citation>
    <scope>NUCLEOTIDE SEQUENCE</scope>
    <source>
        <strain evidence="6">CHK199-13235</strain>
    </source>
</reference>